<dbReference type="InterPro" id="IPR051162">
    <property type="entry name" value="T4SS_component"/>
</dbReference>
<comment type="caution">
    <text evidence="2">The sequence shown here is derived from an EMBL/GenBank/DDBJ whole genome shotgun (WGS) entry which is preliminary data.</text>
</comment>
<evidence type="ECO:0000313" key="3">
    <source>
        <dbReference type="Proteomes" id="UP000177507"/>
    </source>
</evidence>
<dbReference type="PANTHER" id="PTHR30121:SF6">
    <property type="entry name" value="SLR6007 PROTEIN"/>
    <property type="match status" value="1"/>
</dbReference>
<organism evidence="2 3">
    <name type="scientific">Candidatus Yanofskybacteria bacterium RIFCSPHIGHO2_01_FULL_44_17</name>
    <dbReference type="NCBI Taxonomy" id="1802668"/>
    <lineage>
        <taxon>Bacteria</taxon>
        <taxon>Candidatus Yanofskyibacteriota</taxon>
    </lineage>
</organism>
<sequence>MSLFGKKKSAISPQEKPKMIDEILAPSAIDVSSSYLQIGDTYARTLFVATYPRYLNTNWFSPVINMDRPFDASIFVHPEDTAAMLRQLRDRLGRLEAQAMEEASSGKVRDPILETAIGDIEALRDKLQQGTDRFFRLGVYLTIYGSSLKELNDTENKIKSMLDGQLIYSKQATFRMREGFFSTMPLSDDQLGVHTSLNTQPISSIFPFVSYDLTSDKGILYGINTHNNSLVLFDRFALENANMVIFGKSGGGKSYAVKLEILRSLMFGTQVFVIDPENEYKFLSDTVGGTSIKISISSPHHINPFDLPKPLPDEAPADVLRSHIINMAGLFKIMLGALSPEEEAILDEAINQTYAIKDITPTTVDLKNAIPPLMSDFQSILEGMTGTQSLVIRIKKYTEGTYSGFLNNTTNVPLDKQLIVFSIRDMEEELRPIAMYLVLNFIWTQVRTELKRRILAVDEAWVLMKYEAGAAFLFNIAKRARKYYLGLTTISQDIPDFMTSAYGKPIVTNSSLQLLLKQSPAAIDLVKQTFNLTDAEKFFLLESRVGHGLFFAGTNHVALRIIASYAEDQIITSDPRQILEIEAAKKELAQQN</sequence>
<dbReference type="NCBIfam" id="NF045971">
    <property type="entry name" value="conju_CD1110"/>
    <property type="match status" value="1"/>
</dbReference>
<gene>
    <name evidence="2" type="ORF">A2831_02430</name>
</gene>
<dbReference type="AlphaFoldDB" id="A0A1F8EU99"/>
<evidence type="ECO:0000259" key="1">
    <source>
        <dbReference type="Pfam" id="PF19044"/>
    </source>
</evidence>
<dbReference type="Pfam" id="PF19044">
    <property type="entry name" value="P-loop_TraG"/>
    <property type="match status" value="1"/>
</dbReference>
<evidence type="ECO:0000313" key="2">
    <source>
        <dbReference type="EMBL" id="OGN03920.1"/>
    </source>
</evidence>
<dbReference type="Gene3D" id="3.40.50.300">
    <property type="entry name" value="P-loop containing nucleotide triphosphate hydrolases"/>
    <property type="match status" value="1"/>
</dbReference>
<dbReference type="InterPro" id="IPR043964">
    <property type="entry name" value="P-loop_TraG"/>
</dbReference>
<dbReference type="SUPFAM" id="SSF52540">
    <property type="entry name" value="P-loop containing nucleoside triphosphate hydrolases"/>
    <property type="match status" value="1"/>
</dbReference>
<dbReference type="InterPro" id="IPR027417">
    <property type="entry name" value="P-loop_NTPase"/>
</dbReference>
<name>A0A1F8EU99_9BACT</name>
<dbReference type="Gene3D" id="1.10.8.730">
    <property type="match status" value="1"/>
</dbReference>
<protein>
    <submittedName>
        <fullName evidence="2">Conjugal transfer protein TraC</fullName>
    </submittedName>
</protein>
<dbReference type="Proteomes" id="UP000177507">
    <property type="component" value="Unassembled WGS sequence"/>
</dbReference>
<dbReference type="STRING" id="1802668.A2831_02430"/>
<accession>A0A1F8EU99</accession>
<dbReference type="EMBL" id="MGJI01000028">
    <property type="protein sequence ID" value="OGN03920.1"/>
    <property type="molecule type" value="Genomic_DNA"/>
</dbReference>
<proteinExistence type="predicted"/>
<reference evidence="2 3" key="1">
    <citation type="journal article" date="2016" name="Nat. Commun.">
        <title>Thousands of microbial genomes shed light on interconnected biogeochemical processes in an aquifer system.</title>
        <authorList>
            <person name="Anantharaman K."/>
            <person name="Brown C.T."/>
            <person name="Hug L.A."/>
            <person name="Sharon I."/>
            <person name="Castelle C.J."/>
            <person name="Probst A.J."/>
            <person name="Thomas B.C."/>
            <person name="Singh A."/>
            <person name="Wilkins M.J."/>
            <person name="Karaoz U."/>
            <person name="Brodie E.L."/>
            <person name="Williams K.H."/>
            <person name="Hubbard S.S."/>
            <person name="Banfield J.F."/>
        </authorList>
    </citation>
    <scope>NUCLEOTIDE SEQUENCE [LARGE SCALE GENOMIC DNA]</scope>
</reference>
<dbReference type="PANTHER" id="PTHR30121">
    <property type="entry name" value="UNCHARACTERIZED PROTEIN YJGR-RELATED"/>
    <property type="match status" value="1"/>
</dbReference>
<feature type="domain" description="TraG P-loop" evidence="1">
    <location>
        <begin position="237"/>
        <end position="541"/>
    </location>
</feature>